<dbReference type="PANTHER" id="PTHR33884">
    <property type="entry name" value="UPF0410 PROTEIN YMGE"/>
    <property type="match status" value="1"/>
</dbReference>
<comment type="similarity">
    <text evidence="2">Belongs to the UPF0410 family.</text>
</comment>
<evidence type="ECO:0000256" key="4">
    <source>
        <dbReference type="ARBA" id="ARBA00022692"/>
    </source>
</evidence>
<evidence type="ECO:0000256" key="2">
    <source>
        <dbReference type="ARBA" id="ARBA00011006"/>
    </source>
</evidence>
<organism evidence="8 9">
    <name type="scientific">Kordiimonas sediminis</name>
    <dbReference type="NCBI Taxonomy" id="1735581"/>
    <lineage>
        <taxon>Bacteria</taxon>
        <taxon>Pseudomonadati</taxon>
        <taxon>Pseudomonadota</taxon>
        <taxon>Alphaproteobacteria</taxon>
        <taxon>Kordiimonadales</taxon>
        <taxon>Kordiimonadaceae</taxon>
        <taxon>Kordiimonas</taxon>
    </lineage>
</organism>
<comment type="subcellular location">
    <subcellularLocation>
        <location evidence="1">Cell membrane</location>
        <topology evidence="1">Multi-pass membrane protein</topology>
    </subcellularLocation>
</comment>
<sequence length="85" mass="8687">MLAAIVTGGLAGFLAGHILRGRGYGVIANVVLGILGGVFGNFLLDYAGVSTTGVIESIYAATFGAVLIILIFGSSKKSNNQENQQ</sequence>
<keyword evidence="9" id="KW-1185">Reference proteome</keyword>
<evidence type="ECO:0000256" key="6">
    <source>
        <dbReference type="ARBA" id="ARBA00023136"/>
    </source>
</evidence>
<dbReference type="AlphaFoldDB" id="A0A919AL89"/>
<keyword evidence="3" id="KW-1003">Cell membrane</keyword>
<keyword evidence="4 7" id="KW-0812">Transmembrane</keyword>
<keyword evidence="6 7" id="KW-0472">Membrane</keyword>
<dbReference type="Proteomes" id="UP000630923">
    <property type="component" value="Unassembled WGS sequence"/>
</dbReference>
<feature type="transmembrane region" description="Helical" evidence="7">
    <location>
        <begin position="25"/>
        <end position="44"/>
    </location>
</feature>
<evidence type="ECO:0000313" key="8">
    <source>
        <dbReference type="EMBL" id="GHF11207.1"/>
    </source>
</evidence>
<proteinExistence type="inferred from homology"/>
<dbReference type="RefSeq" id="WP_191249620.1">
    <property type="nucleotide sequence ID" value="NZ_BNCI01000001.1"/>
</dbReference>
<reference evidence="8" key="2">
    <citation type="submission" date="2020-09" db="EMBL/GenBank/DDBJ databases">
        <authorList>
            <person name="Sun Q."/>
            <person name="Kim S."/>
        </authorList>
    </citation>
    <scope>NUCLEOTIDE SEQUENCE</scope>
    <source>
        <strain evidence="8">KCTC 42590</strain>
    </source>
</reference>
<protein>
    <submittedName>
        <fullName evidence="8">Transglycosylase</fullName>
    </submittedName>
</protein>
<dbReference type="EMBL" id="BNCI01000001">
    <property type="protein sequence ID" value="GHF11207.1"/>
    <property type="molecule type" value="Genomic_DNA"/>
</dbReference>
<evidence type="ECO:0000313" key="9">
    <source>
        <dbReference type="Proteomes" id="UP000630923"/>
    </source>
</evidence>
<dbReference type="PANTHER" id="PTHR33884:SF3">
    <property type="entry name" value="UPF0410 PROTEIN YMGE"/>
    <property type="match status" value="1"/>
</dbReference>
<feature type="transmembrane region" description="Helical" evidence="7">
    <location>
        <begin position="56"/>
        <end position="75"/>
    </location>
</feature>
<dbReference type="GO" id="GO:0005886">
    <property type="term" value="C:plasma membrane"/>
    <property type="evidence" value="ECO:0007669"/>
    <property type="project" value="UniProtKB-SubCell"/>
</dbReference>
<evidence type="ECO:0000256" key="1">
    <source>
        <dbReference type="ARBA" id="ARBA00004651"/>
    </source>
</evidence>
<dbReference type="InterPro" id="IPR007341">
    <property type="entry name" value="Transgly_assoc"/>
</dbReference>
<evidence type="ECO:0000256" key="7">
    <source>
        <dbReference type="SAM" id="Phobius"/>
    </source>
</evidence>
<evidence type="ECO:0000256" key="5">
    <source>
        <dbReference type="ARBA" id="ARBA00022989"/>
    </source>
</evidence>
<name>A0A919AL89_9PROT</name>
<reference evidence="8" key="1">
    <citation type="journal article" date="2014" name="Int. J. Syst. Evol. Microbiol.">
        <title>Complete genome sequence of Corynebacterium casei LMG S-19264T (=DSM 44701T), isolated from a smear-ripened cheese.</title>
        <authorList>
            <consortium name="US DOE Joint Genome Institute (JGI-PGF)"/>
            <person name="Walter F."/>
            <person name="Albersmeier A."/>
            <person name="Kalinowski J."/>
            <person name="Ruckert C."/>
        </authorList>
    </citation>
    <scope>NUCLEOTIDE SEQUENCE</scope>
    <source>
        <strain evidence="8">KCTC 42590</strain>
    </source>
</reference>
<comment type="caution">
    <text evidence="8">The sequence shown here is derived from an EMBL/GenBank/DDBJ whole genome shotgun (WGS) entry which is preliminary data.</text>
</comment>
<evidence type="ECO:0000256" key="3">
    <source>
        <dbReference type="ARBA" id="ARBA00022475"/>
    </source>
</evidence>
<keyword evidence="5 7" id="KW-1133">Transmembrane helix</keyword>
<accession>A0A919AL89</accession>
<gene>
    <name evidence="8" type="ORF">GCM10017044_01160</name>
</gene>